<organism evidence="1 2">
    <name type="scientific">Flavobacterium suncheonense GH29-5 = DSM 17707</name>
    <dbReference type="NCBI Taxonomy" id="1121899"/>
    <lineage>
        <taxon>Bacteria</taxon>
        <taxon>Pseudomonadati</taxon>
        <taxon>Bacteroidota</taxon>
        <taxon>Flavobacteriia</taxon>
        <taxon>Flavobacteriales</taxon>
        <taxon>Flavobacteriaceae</taxon>
        <taxon>Flavobacterium</taxon>
    </lineage>
</organism>
<dbReference type="STRING" id="1121899.GCA_000430025_01891"/>
<evidence type="ECO:0000313" key="1">
    <source>
        <dbReference type="EMBL" id="KGO89733.1"/>
    </source>
</evidence>
<comment type="caution">
    <text evidence="1">The sequence shown here is derived from an EMBL/GenBank/DDBJ whole genome shotgun (WGS) entry which is preliminary data.</text>
</comment>
<dbReference type="eggNOG" id="ENOG5030ZD3">
    <property type="taxonomic scope" value="Bacteria"/>
</dbReference>
<dbReference type="EMBL" id="JRLW01000005">
    <property type="protein sequence ID" value="KGO89733.1"/>
    <property type="molecule type" value="Genomic_DNA"/>
</dbReference>
<sequence>MSSVLRGQSLIDKAVELTGDAESAILMSFLNQISVTDSLSIGTQLKKTEIKDYDVVDFFSIVKPATALSPKLYEYELPGEFPFSF</sequence>
<protein>
    <submittedName>
        <fullName evidence="1">Uncharacterized protein</fullName>
    </submittedName>
</protein>
<reference evidence="1 2" key="1">
    <citation type="submission" date="2013-09" db="EMBL/GenBank/DDBJ databases">
        <authorList>
            <person name="Zeng Z."/>
            <person name="Chen C."/>
        </authorList>
    </citation>
    <scope>NUCLEOTIDE SEQUENCE [LARGE SCALE GENOMIC DNA]</scope>
    <source>
        <strain evidence="1 2">GH29-5</strain>
    </source>
</reference>
<dbReference type="AlphaFoldDB" id="A0A0A2ME84"/>
<gene>
    <name evidence="1" type="ORF">Q764_05930</name>
</gene>
<evidence type="ECO:0000313" key="2">
    <source>
        <dbReference type="Proteomes" id="UP000030121"/>
    </source>
</evidence>
<dbReference type="Proteomes" id="UP000030121">
    <property type="component" value="Unassembled WGS sequence"/>
</dbReference>
<accession>A0A0A2ME84</accession>
<keyword evidence="2" id="KW-1185">Reference proteome</keyword>
<proteinExistence type="predicted"/>
<name>A0A0A2ME84_9FLAO</name>